<dbReference type="Proteomes" id="UP000008722">
    <property type="component" value="Chromosome"/>
</dbReference>
<dbReference type="InterPro" id="IPR000685">
    <property type="entry name" value="RuBisCO_lsu_C"/>
</dbReference>
<organism evidence="2 3">
    <name type="scientific">Oceanithermus profundus (strain DSM 14977 / NBRC 100410 / VKM B-2274 / 506)</name>
    <dbReference type="NCBI Taxonomy" id="670487"/>
    <lineage>
        <taxon>Bacteria</taxon>
        <taxon>Thermotogati</taxon>
        <taxon>Deinococcota</taxon>
        <taxon>Deinococci</taxon>
        <taxon>Thermales</taxon>
        <taxon>Thermaceae</taxon>
        <taxon>Oceanithermus</taxon>
    </lineage>
</organism>
<dbReference type="OrthoDB" id="9770811at2"/>
<dbReference type="CDD" id="cd08210">
    <property type="entry name" value="RLP_RrRLP"/>
    <property type="match status" value="1"/>
</dbReference>
<accession>E4UAD0</accession>
<evidence type="ECO:0000259" key="1">
    <source>
        <dbReference type="Pfam" id="PF00016"/>
    </source>
</evidence>
<dbReference type="GO" id="GO:0016984">
    <property type="term" value="F:ribulose-bisphosphate carboxylase activity"/>
    <property type="evidence" value="ECO:0007669"/>
    <property type="project" value="InterPro"/>
</dbReference>
<sequence precursor="true">MNAPEPRYDTALPLSGSRFTAVYRIAAESPAAAEEAARALVVEQTIEFPAELVGGTIAREVVARVESLEEIEPGVYTTELSFATELVGGELTQLLNVFFGNSSLLPSVRLLRIGLGPELARRFPGPRYGVAGLRQVLGAPAGPLLSTALKPLGLGPEELAAMAYRLALGGVQLIKDDHGLADQAFAPFEARLEAVTAAVARAERESGLKAVYAPNVTAPGEETLRRARLARAAGAGAVMVAPGLVGFDRMERLAREVGLLVLSHPAFLGGFVPKGDGGISHYALFGQLQRLAGADAVIFPNYGGRFAFSREECAEINAGLKDELAGLAPALPAPGGGMSLERVPEMRELYGDDLIFLIGGALHRRGPDLTENARYFRRLAAGAE</sequence>
<keyword evidence="3" id="KW-1185">Reference proteome</keyword>
<name>E4UAD0_OCEP5</name>
<dbReference type="PANTHER" id="PTHR42704:SF17">
    <property type="entry name" value="RIBULOSE BISPHOSPHATE CARBOXYLASE LARGE CHAIN"/>
    <property type="match status" value="1"/>
</dbReference>
<dbReference type="SUPFAM" id="SSF54966">
    <property type="entry name" value="RuBisCO, large subunit, small (N-terminal) domain"/>
    <property type="match status" value="1"/>
</dbReference>
<dbReference type="EMBL" id="CP002361">
    <property type="protein sequence ID" value="ADR37635.1"/>
    <property type="molecule type" value="Genomic_DNA"/>
</dbReference>
<proteinExistence type="predicted"/>
<evidence type="ECO:0000313" key="3">
    <source>
        <dbReference type="Proteomes" id="UP000008722"/>
    </source>
</evidence>
<dbReference type="SFLD" id="SFLDG00301">
    <property type="entry name" value="RuBisCO-like_proteins"/>
    <property type="match status" value="1"/>
</dbReference>
<dbReference type="SFLD" id="SFLDF00158">
    <property type="entry name" value="5-methylthio-D-ribulose_1-phos"/>
    <property type="match status" value="1"/>
</dbReference>
<dbReference type="SFLD" id="SFLDS00014">
    <property type="entry name" value="RuBisCO"/>
    <property type="match status" value="1"/>
</dbReference>
<dbReference type="InterPro" id="IPR033966">
    <property type="entry name" value="RuBisCO"/>
</dbReference>
<dbReference type="KEGG" id="opr:Ocepr_2186"/>
<dbReference type="AlphaFoldDB" id="E4UAD0"/>
<protein>
    <submittedName>
        <fullName evidence="2">Ribulose bisphosphate carboxylase large chain</fullName>
    </submittedName>
</protein>
<dbReference type="PANTHER" id="PTHR42704">
    <property type="entry name" value="RIBULOSE BISPHOSPHATE CARBOXYLASE"/>
    <property type="match status" value="1"/>
</dbReference>
<feature type="domain" description="Ribulose bisphosphate carboxylase large subunit C-terminal" evidence="1">
    <location>
        <begin position="129"/>
        <end position="362"/>
    </location>
</feature>
<dbReference type="Gene3D" id="3.30.70.150">
    <property type="entry name" value="RuBisCO large subunit, N-terminal domain"/>
    <property type="match status" value="1"/>
</dbReference>
<dbReference type="SUPFAM" id="SSF51649">
    <property type="entry name" value="RuBisCo, C-terminal domain"/>
    <property type="match status" value="1"/>
</dbReference>
<dbReference type="RefSeq" id="WP_013458805.1">
    <property type="nucleotide sequence ID" value="NC_014761.1"/>
</dbReference>
<dbReference type="Pfam" id="PF00016">
    <property type="entry name" value="RuBisCO_large"/>
    <property type="match status" value="1"/>
</dbReference>
<dbReference type="STRING" id="670487.Ocepr_2186"/>
<dbReference type="eggNOG" id="COG1850">
    <property type="taxonomic scope" value="Bacteria"/>
</dbReference>
<dbReference type="HOGENOM" id="CLU_031450_3_1_0"/>
<dbReference type="InterPro" id="IPR036422">
    <property type="entry name" value="RuBisCO_lsu_N_sf"/>
</dbReference>
<dbReference type="GO" id="GO:0015977">
    <property type="term" value="P:carbon fixation"/>
    <property type="evidence" value="ECO:0007669"/>
    <property type="project" value="InterPro"/>
</dbReference>
<reference evidence="2 3" key="2">
    <citation type="journal article" date="2011" name="Stand. Genomic Sci.">
        <title>Complete genome sequence of Oceanithermus profundus type strain (506).</title>
        <authorList>
            <person name="Pati A."/>
            <person name="Zhang X."/>
            <person name="Lapidus A."/>
            <person name="Nolan M."/>
            <person name="Lucas S."/>
            <person name="Del Rio T.G."/>
            <person name="Tice H."/>
            <person name="Cheng J.F."/>
            <person name="Tapia R."/>
            <person name="Han C."/>
            <person name="Goodwin L."/>
            <person name="Pitluck S."/>
            <person name="Liolios K."/>
            <person name="Pagani I."/>
            <person name="Ivanova N."/>
            <person name="Mavromatis K."/>
            <person name="Chen A."/>
            <person name="Palaniappan K."/>
            <person name="Hauser L."/>
            <person name="Jeffries C.D."/>
            <person name="Brambilla E.M."/>
            <person name="Rohl A."/>
            <person name="Mwirichia R."/>
            <person name="Rohde M."/>
            <person name="Tindall B.J."/>
            <person name="Sikorski J."/>
            <person name="Wirth R."/>
            <person name="Goker M."/>
            <person name="Woyke T."/>
            <person name="Detter J.C."/>
            <person name="Bristow J."/>
            <person name="Eisen J.A."/>
            <person name="Markowitz V."/>
            <person name="Hugenholtz P."/>
            <person name="Kyrpides N.C."/>
            <person name="Klenk H.P."/>
            <person name="Land M."/>
        </authorList>
    </citation>
    <scope>NUCLEOTIDE SEQUENCE [LARGE SCALE GENOMIC DNA]</scope>
    <source>
        <strain evidence="3">DSM 14977 / NBRC 100410 / VKM B-2274 / 506</strain>
    </source>
</reference>
<gene>
    <name evidence="2" type="ordered locus">Ocepr_2186</name>
</gene>
<dbReference type="InterPro" id="IPR036376">
    <property type="entry name" value="RuBisCO_lsu_C_sf"/>
</dbReference>
<evidence type="ECO:0000313" key="2">
    <source>
        <dbReference type="EMBL" id="ADR37635.1"/>
    </source>
</evidence>
<dbReference type="GO" id="GO:0000287">
    <property type="term" value="F:magnesium ion binding"/>
    <property type="evidence" value="ECO:0007669"/>
    <property type="project" value="InterPro"/>
</dbReference>
<dbReference type="Gene3D" id="3.20.20.110">
    <property type="entry name" value="Ribulose bisphosphate carboxylase, large subunit, C-terminal domain"/>
    <property type="match status" value="1"/>
</dbReference>
<reference evidence="3" key="1">
    <citation type="submission" date="2010-11" db="EMBL/GenBank/DDBJ databases">
        <title>The complete sequence of chromosome of Oceanithermus profundus DSM 14977.</title>
        <authorList>
            <consortium name="US DOE Joint Genome Institute (JGI-PGF)"/>
            <person name="Lucas S."/>
            <person name="Copeland A."/>
            <person name="Lapidus A."/>
            <person name="Bruce D."/>
            <person name="Goodwin L."/>
            <person name="Pitluck S."/>
            <person name="Kyrpides N."/>
            <person name="Mavromatis K."/>
            <person name="Pagani I."/>
            <person name="Ivanova N."/>
            <person name="Zhang X."/>
            <person name="Brettin T."/>
            <person name="Detter J.C."/>
            <person name="Tapia R."/>
            <person name="Han C."/>
            <person name="Land M."/>
            <person name="Hauser L."/>
            <person name="Markowitz V."/>
            <person name="Cheng J.-F."/>
            <person name="Hugenholtz P."/>
            <person name="Woyke T."/>
            <person name="Wu D."/>
            <person name="Tindall B."/>
            <person name="Faehnrich R."/>
            <person name="Brambilla E."/>
            <person name="Klenk H.-P."/>
            <person name="Eisen J.A."/>
        </authorList>
    </citation>
    <scope>NUCLEOTIDE SEQUENCE [LARGE SCALE GENOMIC DNA]</scope>
    <source>
        <strain evidence="3">DSM 14977 / NBRC 100410 / VKM B-2274 / 506</strain>
    </source>
</reference>